<feature type="transmembrane region" description="Helical" evidence="1">
    <location>
        <begin position="399"/>
        <end position="416"/>
    </location>
</feature>
<name>A0A8H7Y0F3_PSICU</name>
<keyword evidence="1" id="KW-0812">Transmembrane</keyword>
<dbReference type="GO" id="GO:0006506">
    <property type="term" value="P:GPI anchor biosynthetic process"/>
    <property type="evidence" value="ECO:0007669"/>
    <property type="project" value="TreeGrafter"/>
</dbReference>
<dbReference type="Pfam" id="PF23021">
    <property type="entry name" value="6TM_2nd_PGAP2IP"/>
    <property type="match status" value="1"/>
</dbReference>
<dbReference type="PROSITE" id="PS51257">
    <property type="entry name" value="PROKAR_LIPOPROTEIN"/>
    <property type="match status" value="1"/>
</dbReference>
<reference evidence="6" key="1">
    <citation type="submission" date="2021-02" db="EMBL/GenBank/DDBJ databases">
        <title>Psilocybe cubensis genome.</title>
        <authorList>
            <person name="Mckernan K.J."/>
            <person name="Crawford S."/>
            <person name="Trippe A."/>
            <person name="Kane L.T."/>
            <person name="Mclaughlin S."/>
        </authorList>
    </citation>
    <scope>NUCLEOTIDE SEQUENCE [LARGE SCALE GENOMIC DNA]</scope>
    <source>
        <strain evidence="6">MGC-MH-2018</strain>
    </source>
</reference>
<keyword evidence="1" id="KW-0472">Membrane</keyword>
<feature type="transmembrane region" description="Helical" evidence="1">
    <location>
        <begin position="161"/>
        <end position="179"/>
    </location>
</feature>
<dbReference type="InterPro" id="IPR051916">
    <property type="entry name" value="GPI-anchor_lipid_remodeler"/>
</dbReference>
<feature type="transmembrane region" description="Helical" evidence="1">
    <location>
        <begin position="338"/>
        <end position="357"/>
    </location>
</feature>
<proteinExistence type="predicted"/>
<dbReference type="AlphaFoldDB" id="A0A8H7Y0F3"/>
<evidence type="ECO:0000256" key="1">
    <source>
        <dbReference type="SAM" id="Phobius"/>
    </source>
</evidence>
<feature type="transmembrane region" description="Helical" evidence="1">
    <location>
        <begin position="12"/>
        <end position="35"/>
    </location>
</feature>
<dbReference type="EMBL" id="JAFIQS010000004">
    <property type="protein sequence ID" value="KAG5170348.1"/>
    <property type="molecule type" value="Genomic_DNA"/>
</dbReference>
<dbReference type="Gene3D" id="3.60.10.10">
    <property type="entry name" value="Endonuclease/exonuclease/phosphatase"/>
    <property type="match status" value="1"/>
</dbReference>
<evidence type="ECO:0000259" key="4">
    <source>
        <dbReference type="Pfam" id="PF23022"/>
    </source>
</evidence>
<dbReference type="InterPro" id="IPR019402">
    <property type="entry name" value="CWH43_N"/>
</dbReference>
<feature type="transmembrane region" description="Helical" evidence="1">
    <location>
        <begin position="668"/>
        <end position="691"/>
    </location>
</feature>
<dbReference type="GO" id="GO:0005783">
    <property type="term" value="C:endoplasmic reticulum"/>
    <property type="evidence" value="ECO:0007669"/>
    <property type="project" value="TreeGrafter"/>
</dbReference>
<dbReference type="SUPFAM" id="SSF56219">
    <property type="entry name" value="DNase I-like"/>
    <property type="match status" value="1"/>
</dbReference>
<feature type="transmembrane region" description="Helical" evidence="1">
    <location>
        <begin position="626"/>
        <end position="647"/>
    </location>
</feature>
<sequence length="1065" mass="117902">MAVARIHAAPIARLHTSLATTAFLSALILGCALHYRKIVKNSVAQYPDEWFPSVSATIGDWYPERNIFQILIALTSGPRFALVFLQYFLHHSSTSSLPTVVFLSGLVRTLSCGGWVYITSSDDHDVHDFMMILYMVCNIPWMLLGIACTPPARTSVRRKRMLIAGAFFATIGPLVYFFIQHKVHRIPGAYTRYAFFEWGLIFFDVLYDSVAEQEFREADLHASCLLISLTSHLDASSKLTPVKPGQVPFPYFLRPLTFHISLQEQISTAIEILQVQGDVKNRSSFKSQTLAGSHIDKPLANAVESALAPAHTTHATSQNASRIPASWRNVLTFLSDVYLSYVFWTLFTSLIPTLFYFSVWKLGIAGHELALLSVLSPLLLSLQTNLVPSVLAYARSRKGQGTLQLISLIGVVAYLVPSPGGRLGLVAVANIVAVMRQVVAWSGIVDGETDVPYQAIVTGLGILTSSLLKQANRANNPLWPFINHKAGGYNKTGLVLALLAIYEYSARPVFSTPKTTKKSTAQVKPEPFQSAWRGALPLGSLLFCIHNLLSEPSTLIAWSWTGYENRLPRGPVPHIHGSLTVLAMALGLLLACISSKNNKLGSVLTSPAWFLFGTGSSYVMYAYRNWMGYVGGLGVAAFLMSLLPGVFHTAAYSAGDVGGSGRNISKTYSMALAVYCVLNLASIFTVAYAFVPGGIYLRERTDLVTTIQIACFLPAFRWSTSKSSGHAISTSSQTRYATKDKYKPHILITLFILSSLSLLTTLHRVPRTIPVPYKSGTRIFNTGIWTVHFGIDNEGHDSQRGILNLIKDMELDIVGLLETDLHRTAFGHRDLTRLIVEESNYNVDIGPGPNAHTWGAVLLSKFPIISTKHHLLPSPHGELAPAIEAVLDVYGTEVLVVVAHNGQEEDPLDRELQSTELAKIMAASTRPVVFLGYVVTKPHTPRPNPYGIMVNEGNVHDIDEDDLDRWCEYIFYRGLYRTSYARVSRGIITDTETQIGQFVLPRQGHNVTDDSKEARYLRSRKEELAVEHWFPMPYYGDEKQGGVNGHYYHVFNTPLYYKIPESAEL</sequence>
<feature type="transmembrane region" description="Helical" evidence="1">
    <location>
        <begin position="130"/>
        <end position="149"/>
    </location>
</feature>
<evidence type="ECO:0000313" key="6">
    <source>
        <dbReference type="EMBL" id="KAG5170348.1"/>
    </source>
</evidence>
<dbReference type="InterPro" id="IPR053911">
    <property type="entry name" value="PGAP2IP_TM_2nd"/>
</dbReference>
<dbReference type="Pfam" id="PF23226">
    <property type="entry name" value="Exo_endo_phos_PGAP2IP"/>
    <property type="match status" value="1"/>
</dbReference>
<evidence type="ECO:0000259" key="2">
    <source>
        <dbReference type="Pfam" id="PF10277"/>
    </source>
</evidence>
<gene>
    <name evidence="6" type="ORF">JR316_004737</name>
</gene>
<feature type="transmembrane region" description="Helical" evidence="1">
    <location>
        <begin position="369"/>
        <end position="393"/>
    </location>
</feature>
<evidence type="ECO:0008006" key="7">
    <source>
        <dbReference type="Google" id="ProtNLM"/>
    </source>
</evidence>
<organism evidence="6">
    <name type="scientific">Psilocybe cubensis</name>
    <name type="common">Psychedelic mushroom</name>
    <name type="synonym">Stropharia cubensis</name>
    <dbReference type="NCBI Taxonomy" id="181762"/>
    <lineage>
        <taxon>Eukaryota</taxon>
        <taxon>Fungi</taxon>
        <taxon>Dikarya</taxon>
        <taxon>Basidiomycota</taxon>
        <taxon>Agaricomycotina</taxon>
        <taxon>Agaricomycetes</taxon>
        <taxon>Agaricomycetidae</taxon>
        <taxon>Agaricales</taxon>
        <taxon>Agaricineae</taxon>
        <taxon>Strophariaceae</taxon>
        <taxon>Psilocybe</taxon>
    </lineage>
</organism>
<feature type="transmembrane region" description="Helical" evidence="1">
    <location>
        <begin position="575"/>
        <end position="593"/>
    </location>
</feature>
<dbReference type="InterPro" id="IPR053912">
    <property type="entry name" value="PGAP2IP_TM_1nd"/>
</dbReference>
<feature type="transmembrane region" description="Helical" evidence="1">
    <location>
        <begin position="531"/>
        <end position="549"/>
    </location>
</feature>
<protein>
    <recommendedName>
        <fullName evidence="7">Calcofluor white hypersensitive protein</fullName>
    </recommendedName>
</protein>
<feature type="transmembrane region" description="Helical" evidence="1">
    <location>
        <begin position="100"/>
        <end position="118"/>
    </location>
</feature>
<dbReference type="GO" id="GO:0031505">
    <property type="term" value="P:fungal-type cell wall organization"/>
    <property type="evidence" value="ECO:0007669"/>
    <property type="project" value="TreeGrafter"/>
</dbReference>
<evidence type="ECO:0000259" key="3">
    <source>
        <dbReference type="Pfam" id="PF23021"/>
    </source>
</evidence>
<dbReference type="InterPro" id="IPR036691">
    <property type="entry name" value="Endo/exonu/phosph_ase_sf"/>
</dbReference>
<accession>A0A8H7Y0F3</accession>
<dbReference type="InterPro" id="IPR057315">
    <property type="entry name" value="Exo_endo_phos_PGAP2IP_C"/>
</dbReference>
<keyword evidence="1" id="KW-1133">Transmembrane helix</keyword>
<feature type="transmembrane region" description="Helical" evidence="1">
    <location>
        <begin position="600"/>
        <end position="620"/>
    </location>
</feature>
<feature type="domain" description="CWH43-like N-terminal" evidence="2">
    <location>
        <begin position="11"/>
        <end position="216"/>
    </location>
</feature>
<comment type="caution">
    <text evidence="6">The sequence shown here is derived from an EMBL/GenBank/DDBJ whole genome shotgun (WGS) entry which is preliminary data.</text>
</comment>
<dbReference type="PANTHER" id="PTHR14859:SF1">
    <property type="entry name" value="PGAP2-INTERACTING PROTEIN"/>
    <property type="match status" value="1"/>
</dbReference>
<dbReference type="Pfam" id="PF10277">
    <property type="entry name" value="Frag1"/>
    <property type="match status" value="1"/>
</dbReference>
<dbReference type="Pfam" id="PF23022">
    <property type="entry name" value="6TM_1st_PGAP2IP"/>
    <property type="match status" value="1"/>
</dbReference>
<dbReference type="GO" id="GO:0016020">
    <property type="term" value="C:membrane"/>
    <property type="evidence" value="ECO:0007669"/>
    <property type="project" value="GOC"/>
</dbReference>
<feature type="domain" description="PGAP2IP second transmembrane" evidence="3">
    <location>
        <begin position="530"/>
        <end position="721"/>
    </location>
</feature>
<evidence type="ECO:0000259" key="5">
    <source>
        <dbReference type="Pfam" id="PF23226"/>
    </source>
</evidence>
<feature type="domain" description="PGAP2IP C-terminal nuclease-like" evidence="5">
    <location>
        <begin position="778"/>
        <end position="1015"/>
    </location>
</feature>
<feature type="domain" description="PGAP2IP first transmembrane" evidence="4">
    <location>
        <begin position="341"/>
        <end position="502"/>
    </location>
</feature>
<dbReference type="PANTHER" id="PTHR14859">
    <property type="entry name" value="CALCOFLUOR WHITE HYPERSENSITIVE PROTEIN PRECURSOR"/>
    <property type="match status" value="1"/>
</dbReference>
<feature type="transmembrane region" description="Helical" evidence="1">
    <location>
        <begin position="67"/>
        <end position="88"/>
    </location>
</feature>